<dbReference type="GeneTree" id="ENSGT00390000001562"/>
<organism evidence="2 3">
    <name type="scientific">Eptatretus burgeri</name>
    <name type="common">Inshore hagfish</name>
    <dbReference type="NCBI Taxonomy" id="7764"/>
    <lineage>
        <taxon>Eukaryota</taxon>
        <taxon>Metazoa</taxon>
        <taxon>Chordata</taxon>
        <taxon>Craniata</taxon>
        <taxon>Vertebrata</taxon>
        <taxon>Cyclostomata</taxon>
        <taxon>Myxini</taxon>
        <taxon>Myxiniformes</taxon>
        <taxon>Myxinidae</taxon>
        <taxon>Eptatretinae</taxon>
        <taxon>Eptatretus</taxon>
    </lineage>
</organism>
<dbReference type="Proteomes" id="UP000694388">
    <property type="component" value="Unplaced"/>
</dbReference>
<dbReference type="OMA" id="VMVFLFR"/>
<keyword evidence="1" id="KW-0472">Membrane</keyword>
<keyword evidence="3" id="KW-1185">Reference proteome</keyword>
<dbReference type="Ensembl" id="ENSEBUT00000015799.1">
    <property type="protein sequence ID" value="ENSEBUP00000015223.1"/>
    <property type="gene ID" value="ENSEBUG00000009590.1"/>
</dbReference>
<dbReference type="GO" id="GO:0005778">
    <property type="term" value="C:peroxisomal membrane"/>
    <property type="evidence" value="ECO:0007669"/>
    <property type="project" value="UniProtKB-SubCell"/>
</dbReference>
<dbReference type="PIRSF" id="PIRSF013674">
    <property type="entry name" value="PXMP4"/>
    <property type="match status" value="1"/>
</dbReference>
<reference evidence="2" key="2">
    <citation type="submission" date="2025-09" db="UniProtKB">
        <authorList>
            <consortium name="Ensembl"/>
        </authorList>
    </citation>
    <scope>IDENTIFICATION</scope>
</reference>
<dbReference type="PANTHER" id="PTHR15460:SF3">
    <property type="entry name" value="PEROXISOMAL MEMBRANE PROTEIN 4"/>
    <property type="match status" value="1"/>
</dbReference>
<comment type="subcellular location">
    <subcellularLocation>
        <location evidence="1">Peroxisome membrane</location>
    </subcellularLocation>
</comment>
<protein>
    <recommendedName>
        <fullName evidence="1">Peroxisomal membrane protein 4</fullName>
    </recommendedName>
</protein>
<evidence type="ECO:0000313" key="2">
    <source>
        <dbReference type="Ensembl" id="ENSEBUP00000015223.1"/>
    </source>
</evidence>
<dbReference type="Pfam" id="PF02466">
    <property type="entry name" value="Tim17"/>
    <property type="match status" value="1"/>
</dbReference>
<accession>A0A8C4QGY5</accession>
<reference evidence="2" key="1">
    <citation type="submission" date="2025-08" db="UniProtKB">
        <authorList>
            <consortium name="Ensembl"/>
        </authorList>
    </citation>
    <scope>IDENTIFICATION</scope>
</reference>
<comment type="similarity">
    <text evidence="1">Belongs to the peroxisomal membrane protein PXMP2/4 family.</text>
</comment>
<keyword evidence="1" id="KW-0576">Peroxisome</keyword>
<name>A0A8C4QGY5_EPTBU</name>
<evidence type="ECO:0000313" key="3">
    <source>
        <dbReference type="Proteomes" id="UP000694388"/>
    </source>
</evidence>
<dbReference type="InterPro" id="IPR019531">
    <property type="entry name" value="Pmp4"/>
</dbReference>
<sequence>MPPGLYRAIKLVNKILLIKKYHVLLALLKGFRNGAVYGAKVRAPHALVTTFLFRSTSMQEKLRTIVYATYTHSRNLACFVFIYKSLTVAQRWLLGCARQPQAFLAACVGGWLVFGTNNSINSQINMYLLSRVLFGLVRLGTERGLLPRPAQDTFPFFAALIWGLVLWLFEYHRHVLQPSLQGSMTYLYDDSNVWHDITDWLVFNKPHQKCKDSQ</sequence>
<dbReference type="PANTHER" id="PTHR15460">
    <property type="entry name" value="PEROXISOMAL MEMBRANE PROTEIN 4"/>
    <property type="match status" value="1"/>
</dbReference>
<evidence type="ECO:0000256" key="1">
    <source>
        <dbReference type="PIRNR" id="PIRNR013674"/>
    </source>
</evidence>
<proteinExistence type="inferred from homology"/>
<dbReference type="AlphaFoldDB" id="A0A8C4QGY5"/>
<comment type="subunit">
    <text evidence="1">Interacts with PEX19.</text>
</comment>